<protein>
    <submittedName>
        <fullName evidence="1">Uncharacterized protein</fullName>
    </submittedName>
</protein>
<name>A0A834Z4H2_TETSI</name>
<proteinExistence type="predicted"/>
<evidence type="ECO:0000313" key="1">
    <source>
        <dbReference type="EMBL" id="KAF8400340.1"/>
    </source>
</evidence>
<reference evidence="1 2" key="1">
    <citation type="submission" date="2020-04" db="EMBL/GenBank/DDBJ databases">
        <title>Plant Genome Project.</title>
        <authorList>
            <person name="Zhang R.-G."/>
        </authorList>
    </citation>
    <scope>NUCLEOTIDE SEQUENCE [LARGE SCALE GENOMIC DNA]</scope>
    <source>
        <strain evidence="1">YNK0</strain>
        <tissue evidence="1">Leaf</tissue>
    </source>
</reference>
<gene>
    <name evidence="1" type="ORF">HHK36_013637</name>
</gene>
<keyword evidence="2" id="KW-1185">Reference proteome</keyword>
<organism evidence="1 2">
    <name type="scientific">Tetracentron sinense</name>
    <name type="common">Spur-leaf</name>
    <dbReference type="NCBI Taxonomy" id="13715"/>
    <lineage>
        <taxon>Eukaryota</taxon>
        <taxon>Viridiplantae</taxon>
        <taxon>Streptophyta</taxon>
        <taxon>Embryophyta</taxon>
        <taxon>Tracheophyta</taxon>
        <taxon>Spermatophyta</taxon>
        <taxon>Magnoliopsida</taxon>
        <taxon>Trochodendrales</taxon>
        <taxon>Trochodendraceae</taxon>
        <taxon>Tetracentron</taxon>
    </lineage>
</organism>
<evidence type="ECO:0000313" key="2">
    <source>
        <dbReference type="Proteomes" id="UP000655225"/>
    </source>
</evidence>
<comment type="caution">
    <text evidence="1">The sequence shown here is derived from an EMBL/GenBank/DDBJ whole genome shotgun (WGS) entry which is preliminary data.</text>
</comment>
<dbReference type="EMBL" id="JABCRI010000009">
    <property type="protein sequence ID" value="KAF8400340.1"/>
    <property type="molecule type" value="Genomic_DNA"/>
</dbReference>
<dbReference type="AlphaFoldDB" id="A0A834Z4H2"/>
<sequence length="120" mass="13099">MKEREDVAGGLVPPDMLLSCLHHHTQSQGKDTDTNSSSSLLLGGGQECHVYDSDEGWAFIKDTSLLSSLILIWKVYLSDENGNSDVIFQTRQHSLTLACILPVPPPPSPTLMLITAKQPI</sequence>
<accession>A0A834Z4H2</accession>
<dbReference type="Proteomes" id="UP000655225">
    <property type="component" value="Unassembled WGS sequence"/>
</dbReference>